<feature type="domain" description="RNA polymerase sigma-70 region 2" evidence="5">
    <location>
        <begin position="28"/>
        <end position="92"/>
    </location>
</feature>
<keyword evidence="3" id="KW-0731">Sigma factor</keyword>
<evidence type="ECO:0000313" key="8">
    <source>
        <dbReference type="Proteomes" id="UP000294850"/>
    </source>
</evidence>
<organism evidence="7 8">
    <name type="scientific">Dyadobacter psychrotolerans</name>
    <dbReference type="NCBI Taxonomy" id="2541721"/>
    <lineage>
        <taxon>Bacteria</taxon>
        <taxon>Pseudomonadati</taxon>
        <taxon>Bacteroidota</taxon>
        <taxon>Cytophagia</taxon>
        <taxon>Cytophagales</taxon>
        <taxon>Spirosomataceae</taxon>
        <taxon>Dyadobacter</taxon>
    </lineage>
</organism>
<keyword evidence="4" id="KW-0804">Transcription</keyword>
<evidence type="ECO:0000313" key="7">
    <source>
        <dbReference type="EMBL" id="TDE17177.1"/>
    </source>
</evidence>
<accession>A0A4R5DTR8</accession>
<dbReference type="GO" id="GO:0003677">
    <property type="term" value="F:DNA binding"/>
    <property type="evidence" value="ECO:0007669"/>
    <property type="project" value="InterPro"/>
</dbReference>
<proteinExistence type="inferred from homology"/>
<evidence type="ECO:0000256" key="2">
    <source>
        <dbReference type="ARBA" id="ARBA00023015"/>
    </source>
</evidence>
<dbReference type="Proteomes" id="UP000294850">
    <property type="component" value="Unassembled WGS sequence"/>
</dbReference>
<feature type="domain" description="RNA polymerase sigma factor 70 region 4 type 2" evidence="6">
    <location>
        <begin position="124"/>
        <end position="175"/>
    </location>
</feature>
<dbReference type="NCBIfam" id="TIGR02937">
    <property type="entry name" value="sigma70-ECF"/>
    <property type="match status" value="1"/>
</dbReference>
<dbReference type="EMBL" id="SMFL01000002">
    <property type="protein sequence ID" value="TDE17177.1"/>
    <property type="molecule type" value="Genomic_DNA"/>
</dbReference>
<evidence type="ECO:0000256" key="1">
    <source>
        <dbReference type="ARBA" id="ARBA00010641"/>
    </source>
</evidence>
<dbReference type="InterPro" id="IPR013325">
    <property type="entry name" value="RNA_pol_sigma_r2"/>
</dbReference>
<dbReference type="OrthoDB" id="9150024at2"/>
<reference evidence="7 8" key="1">
    <citation type="submission" date="2019-03" db="EMBL/GenBank/DDBJ databases">
        <title>Dyadobacter AR-3-6 sp. nov., isolated from arctic soil.</title>
        <authorList>
            <person name="Chaudhary D.K."/>
        </authorList>
    </citation>
    <scope>NUCLEOTIDE SEQUENCE [LARGE SCALE GENOMIC DNA]</scope>
    <source>
        <strain evidence="7 8">AR-3-6</strain>
    </source>
</reference>
<dbReference type="SUPFAM" id="SSF88659">
    <property type="entry name" value="Sigma3 and sigma4 domains of RNA polymerase sigma factors"/>
    <property type="match status" value="1"/>
</dbReference>
<dbReference type="InterPro" id="IPR013249">
    <property type="entry name" value="RNA_pol_sigma70_r4_t2"/>
</dbReference>
<dbReference type="Gene3D" id="1.10.1740.10">
    <property type="match status" value="1"/>
</dbReference>
<dbReference type="InterPro" id="IPR039425">
    <property type="entry name" value="RNA_pol_sigma-70-like"/>
</dbReference>
<comment type="similarity">
    <text evidence="1">Belongs to the sigma-70 factor family. ECF subfamily.</text>
</comment>
<protein>
    <submittedName>
        <fullName evidence="7">Sigma-70 family RNA polymerase sigma factor</fullName>
    </submittedName>
</protein>
<dbReference type="AlphaFoldDB" id="A0A4R5DTR8"/>
<dbReference type="InterPro" id="IPR013324">
    <property type="entry name" value="RNA_pol_sigma_r3/r4-like"/>
</dbReference>
<name>A0A4R5DTR8_9BACT</name>
<dbReference type="GO" id="GO:0016987">
    <property type="term" value="F:sigma factor activity"/>
    <property type="evidence" value="ECO:0007669"/>
    <property type="project" value="UniProtKB-KW"/>
</dbReference>
<dbReference type="PANTHER" id="PTHR43133:SF46">
    <property type="entry name" value="RNA POLYMERASE SIGMA-70 FACTOR ECF SUBFAMILY"/>
    <property type="match status" value="1"/>
</dbReference>
<keyword evidence="2" id="KW-0805">Transcription regulation</keyword>
<gene>
    <name evidence="7" type="ORF">E0F88_04575</name>
</gene>
<sequence>MVINQSSDNDLFLWNGLKQGDSNAFSSLYSRYFPVLFEYGFHLQSDREIVRDAIQNLFVSLWKFRQKLSDTDSIRFYLFRCLRREILKELNRIQKSFYTDDFNQEESAEQKWICTESFKRNQETLDVALKSLSRRQSQVIHLRYFKELDVDKISLLMGITAHAVYKLIYRAIATLQKSFQLFETSVL</sequence>
<dbReference type="GO" id="GO:0006352">
    <property type="term" value="P:DNA-templated transcription initiation"/>
    <property type="evidence" value="ECO:0007669"/>
    <property type="project" value="InterPro"/>
</dbReference>
<evidence type="ECO:0000259" key="5">
    <source>
        <dbReference type="Pfam" id="PF04542"/>
    </source>
</evidence>
<keyword evidence="8" id="KW-1185">Reference proteome</keyword>
<comment type="caution">
    <text evidence="7">The sequence shown here is derived from an EMBL/GenBank/DDBJ whole genome shotgun (WGS) entry which is preliminary data.</text>
</comment>
<dbReference type="Pfam" id="PF08281">
    <property type="entry name" value="Sigma70_r4_2"/>
    <property type="match status" value="1"/>
</dbReference>
<evidence type="ECO:0000259" key="6">
    <source>
        <dbReference type="Pfam" id="PF08281"/>
    </source>
</evidence>
<dbReference type="InterPro" id="IPR007627">
    <property type="entry name" value="RNA_pol_sigma70_r2"/>
</dbReference>
<dbReference type="SUPFAM" id="SSF88946">
    <property type="entry name" value="Sigma2 domain of RNA polymerase sigma factors"/>
    <property type="match status" value="1"/>
</dbReference>
<dbReference type="Pfam" id="PF04542">
    <property type="entry name" value="Sigma70_r2"/>
    <property type="match status" value="1"/>
</dbReference>
<dbReference type="Gene3D" id="1.10.10.10">
    <property type="entry name" value="Winged helix-like DNA-binding domain superfamily/Winged helix DNA-binding domain"/>
    <property type="match status" value="1"/>
</dbReference>
<dbReference type="RefSeq" id="WP_131956941.1">
    <property type="nucleotide sequence ID" value="NZ_SMFL01000002.1"/>
</dbReference>
<dbReference type="InterPro" id="IPR036388">
    <property type="entry name" value="WH-like_DNA-bd_sf"/>
</dbReference>
<evidence type="ECO:0000256" key="3">
    <source>
        <dbReference type="ARBA" id="ARBA00023082"/>
    </source>
</evidence>
<dbReference type="PANTHER" id="PTHR43133">
    <property type="entry name" value="RNA POLYMERASE ECF-TYPE SIGMA FACTO"/>
    <property type="match status" value="1"/>
</dbReference>
<evidence type="ECO:0000256" key="4">
    <source>
        <dbReference type="ARBA" id="ARBA00023163"/>
    </source>
</evidence>
<dbReference type="InterPro" id="IPR014284">
    <property type="entry name" value="RNA_pol_sigma-70_dom"/>
</dbReference>